<dbReference type="Proteomes" id="UP000176633">
    <property type="component" value="Unassembled WGS sequence"/>
</dbReference>
<dbReference type="PANTHER" id="PTHR43377">
    <property type="entry name" value="BILIVERDIN REDUCTASE A"/>
    <property type="match status" value="1"/>
</dbReference>
<dbReference type="SUPFAM" id="SSF51735">
    <property type="entry name" value="NAD(P)-binding Rossmann-fold domains"/>
    <property type="match status" value="1"/>
</dbReference>
<dbReference type="STRING" id="1798473.A3G50_01345"/>
<evidence type="ECO:0000313" key="3">
    <source>
        <dbReference type="Proteomes" id="UP000176633"/>
    </source>
</evidence>
<dbReference type="InterPro" id="IPR000683">
    <property type="entry name" value="Gfo/Idh/MocA-like_OxRdtase_N"/>
</dbReference>
<proteinExistence type="predicted"/>
<dbReference type="InterPro" id="IPR036291">
    <property type="entry name" value="NAD(P)-bd_dom_sf"/>
</dbReference>
<dbReference type="InterPro" id="IPR051450">
    <property type="entry name" value="Gfo/Idh/MocA_Oxidoreductases"/>
</dbReference>
<dbReference type="EMBL" id="MFKM01000031">
    <property type="protein sequence ID" value="OGG42914.1"/>
    <property type="molecule type" value="Genomic_DNA"/>
</dbReference>
<dbReference type="AlphaFoldDB" id="A0A1F6C131"/>
<gene>
    <name evidence="2" type="ORF">A3G50_01345</name>
</gene>
<evidence type="ECO:0000259" key="1">
    <source>
        <dbReference type="Pfam" id="PF01408"/>
    </source>
</evidence>
<accession>A0A1F6C131</accession>
<feature type="domain" description="Gfo/Idh/MocA-like oxidoreductase N-terminal" evidence="1">
    <location>
        <begin position="223"/>
        <end position="332"/>
    </location>
</feature>
<reference evidence="2 3" key="1">
    <citation type="journal article" date="2016" name="Nat. Commun.">
        <title>Thousands of microbial genomes shed light on interconnected biogeochemical processes in an aquifer system.</title>
        <authorList>
            <person name="Anantharaman K."/>
            <person name="Brown C.T."/>
            <person name="Hug L.A."/>
            <person name="Sharon I."/>
            <person name="Castelle C.J."/>
            <person name="Probst A.J."/>
            <person name="Thomas B.C."/>
            <person name="Singh A."/>
            <person name="Wilkins M.J."/>
            <person name="Karaoz U."/>
            <person name="Brodie E.L."/>
            <person name="Williams K.H."/>
            <person name="Hubbard S.S."/>
            <person name="Banfield J.F."/>
        </authorList>
    </citation>
    <scope>NUCLEOTIDE SEQUENCE [LARGE SCALE GENOMIC DNA]</scope>
</reference>
<organism evidence="2 3">
    <name type="scientific">Candidatus Jorgensenbacteria bacterium RIFCSPLOWO2_12_FULL_42_11</name>
    <dbReference type="NCBI Taxonomy" id="1798473"/>
    <lineage>
        <taxon>Bacteria</taxon>
        <taxon>Candidatus Joergenseniibacteriota</taxon>
    </lineage>
</organism>
<evidence type="ECO:0000313" key="2">
    <source>
        <dbReference type="EMBL" id="OGG42914.1"/>
    </source>
</evidence>
<name>A0A1F6C131_9BACT</name>
<comment type="caution">
    <text evidence="2">The sequence shown here is derived from an EMBL/GenBank/DDBJ whole genome shotgun (WGS) entry which is preliminary data.</text>
</comment>
<dbReference type="GO" id="GO:0000166">
    <property type="term" value="F:nucleotide binding"/>
    <property type="evidence" value="ECO:0007669"/>
    <property type="project" value="InterPro"/>
</dbReference>
<dbReference type="PANTHER" id="PTHR43377:SF1">
    <property type="entry name" value="BILIVERDIN REDUCTASE A"/>
    <property type="match status" value="1"/>
</dbReference>
<protein>
    <recommendedName>
        <fullName evidence="1">Gfo/Idh/MocA-like oxidoreductase N-terminal domain-containing protein</fullName>
    </recommendedName>
</protein>
<dbReference type="Gene3D" id="3.40.50.720">
    <property type="entry name" value="NAD(P)-binding Rossmann-like Domain"/>
    <property type="match status" value="1"/>
</dbReference>
<dbReference type="Pfam" id="PF01408">
    <property type="entry name" value="GFO_IDH_MocA"/>
    <property type="match status" value="1"/>
</dbReference>
<sequence>MRIFTDKKWRGGFLDYCRNRNEYRIQVLAWKNLEKLENVYHTRAKSLRLLINYFPVVGPHGLFTKIWSRLREDRRNEKYVSCGVGKIIESADSQIFSEGESVGFIAPLHPALAERIVLPKEFIYKIDKSDIPEIPTDTILHSPLKKNKARDAWWNGIKGWSVYSGIEISEETRNKLADALKNEIKNNEWFKFQRIDARNASPVAETKGQVPKASPKKKSGALFGYGNYAKINIIPYSKPFVDIKSVHEIDPTQIFLERKARKWNSSPFPGKDEKYDVYFVASYNHTHVPITLRALKQGAYVVVEKPVVMDYDELNELEKALRESGRRLFIGFHKRYGKFNKMAFEDLGVKYGDPISYHSIVYELIQPEFFWYNWPVSRSTFFANGCHQIDHFLHLNNFSKPKNSDIKLLQDDAVEVWIELENGATFTTTFSEKGTLRVGPRDHVELKVHGRNIRITDAIEYQSEDNHRIIRKERIFKTNSYRDMYQTIGRKIANNEEGDSIESILISAKIMLDLEEKLQGMKGWGDKYKKAKEKFWSYFR</sequence>
<dbReference type="Gene3D" id="3.30.360.10">
    <property type="entry name" value="Dihydrodipicolinate Reductase, domain 2"/>
    <property type="match status" value="1"/>
</dbReference>